<proteinExistence type="predicted"/>
<keyword evidence="3" id="KW-1185">Reference proteome</keyword>
<evidence type="ECO:0000256" key="1">
    <source>
        <dbReference type="SAM" id="Phobius"/>
    </source>
</evidence>
<keyword evidence="1" id="KW-1133">Transmembrane helix</keyword>
<feature type="transmembrane region" description="Helical" evidence="1">
    <location>
        <begin position="83"/>
        <end position="106"/>
    </location>
</feature>
<dbReference type="STRING" id="1437875.CFRA_05540"/>
<sequence>MTTTDNRATDVAHLPAGTFTPAPGRAGVVKMVLAQGRIESLLFLRHGEQQLLSLVIPVAMLLGLAFLPLEWPMAGDGDPLDRFFPVALAVAATSSGFTGQAISLAFDRRYGALKRTGASGVPAWTIIAGKAVAVAATALVQTLLLGAIALALGWRTDVTGALLGLVTIVIGAAAFTAMGLLMGGTLSSELVLGLANLIWVALIGVTGFVLYVQGLDAASWWDVVPSVAMASGLTVAFSGGVPWIQWLVLLAWTAAASAASTRWFRFAG</sequence>
<accession>A0A1L7CSG5</accession>
<name>A0A1L7CSG5_9CORY</name>
<keyword evidence="1" id="KW-0472">Membrane</keyword>
<feature type="transmembrane region" description="Helical" evidence="1">
    <location>
        <begin position="190"/>
        <end position="212"/>
    </location>
</feature>
<reference evidence="2 3" key="1">
    <citation type="submission" date="2014-08" db="EMBL/GenBank/DDBJ databases">
        <title>Complete genome sequence of Corynebacterium frankenforstense ST18(T) (=DSM 45800(T)), isolated from raw cow milk.</title>
        <authorList>
            <person name="Ruckert C."/>
            <person name="Albersmeier A."/>
            <person name="Winkler A."/>
            <person name="Lipski A."/>
            <person name="Kalinowski J."/>
        </authorList>
    </citation>
    <scope>NUCLEOTIDE SEQUENCE [LARGE SCALE GENOMIC DNA]</scope>
    <source>
        <strain evidence="2 3">ST18</strain>
    </source>
</reference>
<dbReference type="AlphaFoldDB" id="A0A1L7CSG5"/>
<evidence type="ECO:0000313" key="3">
    <source>
        <dbReference type="Proteomes" id="UP000185434"/>
    </source>
</evidence>
<dbReference type="EMBL" id="CP009247">
    <property type="protein sequence ID" value="APT88794.1"/>
    <property type="molecule type" value="Genomic_DNA"/>
</dbReference>
<protein>
    <submittedName>
        <fullName evidence="2">Multidrug ABC transporter permease</fullName>
    </submittedName>
</protein>
<feature type="transmembrane region" description="Helical" evidence="1">
    <location>
        <begin position="51"/>
        <end position="71"/>
    </location>
</feature>
<dbReference type="Proteomes" id="UP000185434">
    <property type="component" value="Chromosome"/>
</dbReference>
<feature type="transmembrane region" description="Helical" evidence="1">
    <location>
        <begin position="127"/>
        <end position="154"/>
    </location>
</feature>
<dbReference type="RefSeq" id="WP_075663781.1">
    <property type="nucleotide sequence ID" value="NZ_CP009247.1"/>
</dbReference>
<gene>
    <name evidence="2" type="ORF">CFRA_05540</name>
</gene>
<organism evidence="2 3">
    <name type="scientific">Corynebacterium frankenforstense DSM 45800</name>
    <dbReference type="NCBI Taxonomy" id="1437875"/>
    <lineage>
        <taxon>Bacteria</taxon>
        <taxon>Bacillati</taxon>
        <taxon>Actinomycetota</taxon>
        <taxon>Actinomycetes</taxon>
        <taxon>Mycobacteriales</taxon>
        <taxon>Corynebacteriaceae</taxon>
        <taxon>Corynebacterium</taxon>
    </lineage>
</organism>
<dbReference type="InterPro" id="IPR051784">
    <property type="entry name" value="Nod_factor_ABC_transporter"/>
</dbReference>
<evidence type="ECO:0000313" key="2">
    <source>
        <dbReference type="EMBL" id="APT88794.1"/>
    </source>
</evidence>
<keyword evidence="1" id="KW-0812">Transmembrane</keyword>
<feature type="transmembrane region" description="Helical" evidence="1">
    <location>
        <begin position="160"/>
        <end position="183"/>
    </location>
</feature>
<dbReference type="PANTHER" id="PTHR43229">
    <property type="entry name" value="NODULATION PROTEIN J"/>
    <property type="match status" value="1"/>
</dbReference>
<dbReference type="OrthoDB" id="160207at2"/>
<dbReference type="KEGG" id="cfk:CFRA_05540"/>
<dbReference type="PANTHER" id="PTHR43229:SF2">
    <property type="entry name" value="NODULATION PROTEIN J"/>
    <property type="match status" value="1"/>
</dbReference>